<organism evidence="1 2">
    <name type="scientific">Ricinus communis</name>
    <name type="common">Castor bean</name>
    <dbReference type="NCBI Taxonomy" id="3988"/>
    <lineage>
        <taxon>Eukaryota</taxon>
        <taxon>Viridiplantae</taxon>
        <taxon>Streptophyta</taxon>
        <taxon>Embryophyta</taxon>
        <taxon>Tracheophyta</taxon>
        <taxon>Spermatophyta</taxon>
        <taxon>Magnoliopsida</taxon>
        <taxon>eudicotyledons</taxon>
        <taxon>Gunneridae</taxon>
        <taxon>Pentapetalae</taxon>
        <taxon>rosids</taxon>
        <taxon>fabids</taxon>
        <taxon>Malpighiales</taxon>
        <taxon>Euphorbiaceae</taxon>
        <taxon>Acalyphoideae</taxon>
        <taxon>Acalypheae</taxon>
        <taxon>Ricinus</taxon>
    </lineage>
</organism>
<protein>
    <recommendedName>
        <fullName evidence="3">SapC family protein</fullName>
    </recommendedName>
</protein>
<dbReference type="AlphaFoldDB" id="B9TDB7"/>
<name>B9TDB7_RICCO</name>
<dbReference type="STRING" id="3988.B9TDB7"/>
<dbReference type="Proteomes" id="UP000008311">
    <property type="component" value="Unassembled WGS sequence"/>
</dbReference>
<proteinExistence type="predicted"/>
<dbReference type="InParanoid" id="B9TDB7"/>
<sequence>MACAQYTAVEHGRSGSRDAPGYGPIPSSLWSFAVMNPDSYLRPQLLDSKLHKDYRLRPVQRYAFASHLLSIPLGLNEVVPVSRSGVVAIVRNNSGERSFSVITGFEEGENLLLDANGRWRGGNHVPAFLRRYPFIPVQDPSRPDVLSVGIDLTCPDLNTGNEGEAIFPAYGTEQTPLLARVMQLLEAFHAESRASAALCQELHEAGLLIEREALVTLDGDEQQRRLGGFWIVDEQRLPGLDDELLLRWLRSGVMAVILAHIQSLENLQSLLPLRAM</sequence>
<reference evidence="2" key="1">
    <citation type="journal article" date="2010" name="Nat. Biotechnol.">
        <title>Draft genome sequence of the oilseed species Ricinus communis.</title>
        <authorList>
            <person name="Chan A.P."/>
            <person name="Crabtree J."/>
            <person name="Zhao Q."/>
            <person name="Lorenzi H."/>
            <person name="Orvis J."/>
            <person name="Puiu D."/>
            <person name="Melake-Berhan A."/>
            <person name="Jones K.M."/>
            <person name="Redman J."/>
            <person name="Chen G."/>
            <person name="Cahoon E.B."/>
            <person name="Gedil M."/>
            <person name="Stanke M."/>
            <person name="Haas B.J."/>
            <person name="Wortman J.R."/>
            <person name="Fraser-Liggett C.M."/>
            <person name="Ravel J."/>
            <person name="Rabinowicz P.D."/>
        </authorList>
    </citation>
    <scope>NUCLEOTIDE SEQUENCE [LARGE SCALE GENOMIC DNA]</scope>
    <source>
        <strain evidence="2">cv. Hale</strain>
    </source>
</reference>
<evidence type="ECO:0000313" key="2">
    <source>
        <dbReference type="Proteomes" id="UP000008311"/>
    </source>
</evidence>
<keyword evidence="2" id="KW-1185">Reference proteome</keyword>
<dbReference type="EMBL" id="EQ978081">
    <property type="protein sequence ID" value="EEF26148.1"/>
    <property type="molecule type" value="Genomic_DNA"/>
</dbReference>
<evidence type="ECO:0000313" key="1">
    <source>
        <dbReference type="EMBL" id="EEF26148.1"/>
    </source>
</evidence>
<dbReference type="InterPro" id="IPR010836">
    <property type="entry name" value="SapC"/>
</dbReference>
<evidence type="ECO:0008006" key="3">
    <source>
        <dbReference type="Google" id="ProtNLM"/>
    </source>
</evidence>
<gene>
    <name evidence="1" type="ORF">RCOM_1838730</name>
</gene>
<accession>B9TDB7</accession>
<dbReference type="Pfam" id="PF07277">
    <property type="entry name" value="SapC"/>
    <property type="match status" value="1"/>
</dbReference>